<organism evidence="7 8">
    <name type="scientific">Amaricoccus solimangrovi</name>
    <dbReference type="NCBI Taxonomy" id="2589815"/>
    <lineage>
        <taxon>Bacteria</taxon>
        <taxon>Pseudomonadati</taxon>
        <taxon>Pseudomonadota</taxon>
        <taxon>Alphaproteobacteria</taxon>
        <taxon>Rhodobacterales</taxon>
        <taxon>Paracoccaceae</taxon>
        <taxon>Amaricoccus</taxon>
    </lineage>
</organism>
<dbReference type="EMBL" id="VFRP01000004">
    <property type="protein sequence ID" value="TPE52180.1"/>
    <property type="molecule type" value="Genomic_DNA"/>
</dbReference>
<evidence type="ECO:0000256" key="5">
    <source>
        <dbReference type="ARBA" id="ARBA00022989"/>
    </source>
</evidence>
<evidence type="ECO:0000256" key="6">
    <source>
        <dbReference type="ARBA" id="ARBA00023136"/>
    </source>
</evidence>
<dbReference type="Proteomes" id="UP000319255">
    <property type="component" value="Unassembled WGS sequence"/>
</dbReference>
<keyword evidence="4" id="KW-0812">Transmembrane</keyword>
<dbReference type="GO" id="GO:0005886">
    <property type="term" value="C:plasma membrane"/>
    <property type="evidence" value="ECO:0007669"/>
    <property type="project" value="UniProtKB-SubCell"/>
</dbReference>
<protein>
    <submittedName>
        <fullName evidence="7">Sodium:proton antiporter</fullName>
    </submittedName>
</protein>
<reference evidence="7 8" key="1">
    <citation type="submission" date="2019-06" db="EMBL/GenBank/DDBJ databases">
        <title>A novel bacterium of genus Amaricoccus, isolated from marine sediment.</title>
        <authorList>
            <person name="Huang H."/>
            <person name="Mo K."/>
            <person name="Hu Y."/>
        </authorList>
    </citation>
    <scope>NUCLEOTIDE SEQUENCE [LARGE SCALE GENOMIC DNA]</scope>
    <source>
        <strain evidence="7 8">HB172011</strain>
    </source>
</reference>
<evidence type="ECO:0000313" key="8">
    <source>
        <dbReference type="Proteomes" id="UP000319255"/>
    </source>
</evidence>
<accession>A0A501WUV6</accession>
<evidence type="ECO:0000256" key="4">
    <source>
        <dbReference type="ARBA" id="ARBA00022692"/>
    </source>
</evidence>
<keyword evidence="3" id="KW-1003">Cell membrane</keyword>
<gene>
    <name evidence="7" type="ORF">FJM51_07090</name>
</gene>
<dbReference type="AlphaFoldDB" id="A0A501WUV6"/>
<sequence>MRLVAQIVAVPWLAVMFFYDLVVSSIAVARAVLSPGDVVAPRFVVVPIKARSDLGVTLVANYITLTPGTLTVDVSPDRSRLLIHDLFAGESGDGTRAGIQEGIEPRVLRVTRR</sequence>
<comment type="similarity">
    <text evidence="2">Belongs to the CPA3 antiporters (TC 2.A.63) subunit E family.</text>
</comment>
<evidence type="ECO:0000313" key="7">
    <source>
        <dbReference type="EMBL" id="TPE52180.1"/>
    </source>
</evidence>
<evidence type="ECO:0000256" key="1">
    <source>
        <dbReference type="ARBA" id="ARBA00004651"/>
    </source>
</evidence>
<dbReference type="RefSeq" id="WP_140453422.1">
    <property type="nucleotide sequence ID" value="NZ_VFRP01000004.1"/>
</dbReference>
<comment type="caution">
    <text evidence="7">The sequence shown here is derived from an EMBL/GenBank/DDBJ whole genome shotgun (WGS) entry which is preliminary data.</text>
</comment>
<dbReference type="PANTHER" id="PTHR34584:SF1">
    <property type="entry name" value="NA(+)_H(+) ANTIPORTER SUBUNIT E1"/>
    <property type="match status" value="1"/>
</dbReference>
<dbReference type="PANTHER" id="PTHR34584">
    <property type="entry name" value="NA(+)/H(+) ANTIPORTER SUBUNIT E1"/>
    <property type="match status" value="1"/>
</dbReference>
<dbReference type="Pfam" id="PF01899">
    <property type="entry name" value="MNHE"/>
    <property type="match status" value="1"/>
</dbReference>
<keyword evidence="8" id="KW-1185">Reference proteome</keyword>
<name>A0A501WUV6_9RHOB</name>
<dbReference type="GO" id="GO:0008324">
    <property type="term" value="F:monoatomic cation transmembrane transporter activity"/>
    <property type="evidence" value="ECO:0007669"/>
    <property type="project" value="InterPro"/>
</dbReference>
<dbReference type="InterPro" id="IPR002758">
    <property type="entry name" value="Cation_antiport_E"/>
</dbReference>
<dbReference type="OrthoDB" id="9807187at2"/>
<keyword evidence="6" id="KW-0472">Membrane</keyword>
<keyword evidence="5" id="KW-1133">Transmembrane helix</keyword>
<evidence type="ECO:0000256" key="2">
    <source>
        <dbReference type="ARBA" id="ARBA00006228"/>
    </source>
</evidence>
<comment type="subcellular location">
    <subcellularLocation>
        <location evidence="1">Cell membrane</location>
        <topology evidence="1">Multi-pass membrane protein</topology>
    </subcellularLocation>
</comment>
<evidence type="ECO:0000256" key="3">
    <source>
        <dbReference type="ARBA" id="ARBA00022475"/>
    </source>
</evidence>
<proteinExistence type="inferred from homology"/>